<dbReference type="InParanoid" id="M4BGW0"/>
<dbReference type="HOGENOM" id="CLU_2189027_0_0_1"/>
<comment type="subcellular location">
    <subcellularLocation>
        <location evidence="1 4">Secreted</location>
    </subcellularLocation>
</comment>
<feature type="signal peptide" evidence="4">
    <location>
        <begin position="1"/>
        <end position="19"/>
    </location>
</feature>
<feature type="chain" id="PRO_5044979963" description="RxLR effector protein" evidence="4">
    <location>
        <begin position="20"/>
        <end position="109"/>
    </location>
</feature>
<evidence type="ECO:0000313" key="5">
    <source>
        <dbReference type="EnsemblProtists" id="HpaP805635"/>
    </source>
</evidence>
<comment type="function">
    <text evidence="4">Effector that suppresses plant defense responses during pathogen infection.</text>
</comment>
<dbReference type="InterPro" id="IPR031825">
    <property type="entry name" value="RXLR"/>
</dbReference>
<comment type="domain">
    <text evidence="4">The RxLR-dEER motif acts to carry the protein into the host cell cytoplasm through binding to cell surface phosphatidylinositol-3-phosphate.</text>
</comment>
<keyword evidence="4" id="KW-0732">Signal</keyword>
<keyword evidence="3 4" id="KW-0964">Secreted</keyword>
<keyword evidence="6" id="KW-1185">Reference proteome</keyword>
<dbReference type="EMBL" id="JH598246">
    <property type="status" value="NOT_ANNOTATED_CDS"/>
    <property type="molecule type" value="Genomic_DNA"/>
</dbReference>
<reference evidence="5" key="2">
    <citation type="submission" date="2015-06" db="UniProtKB">
        <authorList>
            <consortium name="EnsemblProtists"/>
        </authorList>
    </citation>
    <scope>IDENTIFICATION</scope>
    <source>
        <strain evidence="5">Emoy2</strain>
    </source>
</reference>
<evidence type="ECO:0000256" key="1">
    <source>
        <dbReference type="ARBA" id="ARBA00004613"/>
    </source>
</evidence>
<dbReference type="Proteomes" id="UP000011713">
    <property type="component" value="Unassembled WGS sequence"/>
</dbReference>
<organism evidence="5 6">
    <name type="scientific">Hyaloperonospora arabidopsidis (strain Emoy2)</name>
    <name type="common">Downy mildew agent</name>
    <name type="synonym">Peronospora arabidopsidis</name>
    <dbReference type="NCBI Taxonomy" id="559515"/>
    <lineage>
        <taxon>Eukaryota</taxon>
        <taxon>Sar</taxon>
        <taxon>Stramenopiles</taxon>
        <taxon>Oomycota</taxon>
        <taxon>Peronosporomycetes</taxon>
        <taxon>Peronosporales</taxon>
        <taxon>Peronosporaceae</taxon>
        <taxon>Hyaloperonospora</taxon>
    </lineage>
</organism>
<dbReference type="EnsemblProtists" id="HpaT805635">
    <property type="protein sequence ID" value="HpaP805635"/>
    <property type="gene ID" value="HpaG805635"/>
</dbReference>
<name>M4BGW0_HYAAE</name>
<dbReference type="Pfam" id="PF16810">
    <property type="entry name" value="RXLR"/>
    <property type="match status" value="1"/>
</dbReference>
<protein>
    <recommendedName>
        <fullName evidence="4">RxLR effector protein</fullName>
    </recommendedName>
</protein>
<sequence length="109" mass="11967">MHLSYIISVMASVSTTVQAISDSQQLEPSTVVTPNAAQSVETTQSEPCFSERSLRVQKLEEDGNAIVTSGDFCVNGGGENVWYLKRVFKCKGTDQEDWDRYQLSSIGKG</sequence>
<dbReference type="VEuPathDB" id="FungiDB:HpaG805635"/>
<proteinExistence type="inferred from homology"/>
<accession>M4BGW0</accession>
<reference evidence="6" key="1">
    <citation type="journal article" date="2010" name="Science">
        <title>Signatures of adaptation to obligate biotrophy in the Hyaloperonospora arabidopsidis genome.</title>
        <authorList>
            <person name="Baxter L."/>
            <person name="Tripathy S."/>
            <person name="Ishaque N."/>
            <person name="Boot N."/>
            <person name="Cabral A."/>
            <person name="Kemen E."/>
            <person name="Thines M."/>
            <person name="Ah-Fong A."/>
            <person name="Anderson R."/>
            <person name="Badejoko W."/>
            <person name="Bittner-Eddy P."/>
            <person name="Boore J.L."/>
            <person name="Chibucos M.C."/>
            <person name="Coates M."/>
            <person name="Dehal P."/>
            <person name="Delehaunty K."/>
            <person name="Dong S."/>
            <person name="Downton P."/>
            <person name="Dumas B."/>
            <person name="Fabro G."/>
            <person name="Fronick C."/>
            <person name="Fuerstenberg S.I."/>
            <person name="Fulton L."/>
            <person name="Gaulin E."/>
            <person name="Govers F."/>
            <person name="Hughes L."/>
            <person name="Humphray S."/>
            <person name="Jiang R.H."/>
            <person name="Judelson H."/>
            <person name="Kamoun S."/>
            <person name="Kyung K."/>
            <person name="Meijer H."/>
            <person name="Minx P."/>
            <person name="Morris P."/>
            <person name="Nelson J."/>
            <person name="Phuntumart V."/>
            <person name="Qutob D."/>
            <person name="Rehmany A."/>
            <person name="Rougon-Cardoso A."/>
            <person name="Ryden P."/>
            <person name="Torto-Alalibo T."/>
            <person name="Studholme D."/>
            <person name="Wang Y."/>
            <person name="Win J."/>
            <person name="Wood J."/>
            <person name="Clifton S.W."/>
            <person name="Rogers J."/>
            <person name="Van den Ackerveken G."/>
            <person name="Jones J.D."/>
            <person name="McDowell J.M."/>
            <person name="Beynon J."/>
            <person name="Tyler B.M."/>
        </authorList>
    </citation>
    <scope>NUCLEOTIDE SEQUENCE [LARGE SCALE GENOMIC DNA]</scope>
    <source>
        <strain evidence="6">Emoy2</strain>
    </source>
</reference>
<evidence type="ECO:0000313" key="6">
    <source>
        <dbReference type="Proteomes" id="UP000011713"/>
    </source>
</evidence>
<evidence type="ECO:0000256" key="3">
    <source>
        <dbReference type="ARBA" id="ARBA00022525"/>
    </source>
</evidence>
<comment type="similarity">
    <text evidence="2 4">Belongs to the RxLR effector family.</text>
</comment>
<evidence type="ECO:0000256" key="2">
    <source>
        <dbReference type="ARBA" id="ARBA00010400"/>
    </source>
</evidence>
<dbReference type="AlphaFoldDB" id="M4BGW0"/>
<evidence type="ECO:0000256" key="4">
    <source>
        <dbReference type="RuleBase" id="RU367124"/>
    </source>
</evidence>